<evidence type="ECO:0000256" key="1">
    <source>
        <dbReference type="ARBA" id="ARBA00010759"/>
    </source>
</evidence>
<comment type="similarity">
    <text evidence="1 2">Belongs to the polypeptide deformylase family.</text>
</comment>
<proteinExistence type="inferred from homology"/>
<dbReference type="GO" id="GO:0006412">
    <property type="term" value="P:translation"/>
    <property type="evidence" value="ECO:0007669"/>
    <property type="project" value="UniProtKB-UniRule"/>
</dbReference>
<feature type="active site" evidence="2">
    <location>
        <position position="139"/>
    </location>
</feature>
<gene>
    <name evidence="2" type="primary">def</name>
    <name evidence="3" type="ORF">A3H63_00160</name>
</gene>
<dbReference type="Proteomes" id="UP000176284">
    <property type="component" value="Unassembled WGS sequence"/>
</dbReference>
<dbReference type="PIRSF" id="PIRSF004749">
    <property type="entry name" value="Pep_def"/>
    <property type="match status" value="1"/>
</dbReference>
<dbReference type="PRINTS" id="PR01576">
    <property type="entry name" value="PDEFORMYLASE"/>
</dbReference>
<dbReference type="EC" id="3.5.1.88" evidence="2"/>
<dbReference type="PANTHER" id="PTHR10458">
    <property type="entry name" value="PEPTIDE DEFORMYLASE"/>
    <property type="match status" value="1"/>
</dbReference>
<feature type="binding site" evidence="2">
    <location>
        <position position="138"/>
    </location>
    <ligand>
        <name>Fe cation</name>
        <dbReference type="ChEBI" id="CHEBI:24875"/>
    </ligand>
</feature>
<keyword evidence="2" id="KW-0408">Iron</keyword>
<comment type="cofactor">
    <cofactor evidence="2">
        <name>Fe(2+)</name>
        <dbReference type="ChEBI" id="CHEBI:29033"/>
    </cofactor>
    <text evidence="2">Binds 1 Fe(2+) ion.</text>
</comment>
<dbReference type="STRING" id="1798410.A3H63_00160"/>
<evidence type="ECO:0000313" key="3">
    <source>
        <dbReference type="EMBL" id="OGY67211.1"/>
    </source>
</evidence>
<dbReference type="SUPFAM" id="SSF56420">
    <property type="entry name" value="Peptide deformylase"/>
    <property type="match status" value="1"/>
</dbReference>
<dbReference type="GO" id="GO:0042586">
    <property type="term" value="F:peptide deformylase activity"/>
    <property type="evidence" value="ECO:0007669"/>
    <property type="project" value="UniProtKB-UniRule"/>
</dbReference>
<dbReference type="Pfam" id="PF01327">
    <property type="entry name" value="Pep_deformylase"/>
    <property type="match status" value="1"/>
</dbReference>
<dbReference type="PANTHER" id="PTHR10458:SF22">
    <property type="entry name" value="PEPTIDE DEFORMYLASE"/>
    <property type="match status" value="1"/>
</dbReference>
<dbReference type="NCBIfam" id="TIGR00079">
    <property type="entry name" value="pept_deformyl"/>
    <property type="match status" value="1"/>
</dbReference>
<organism evidence="3 4">
    <name type="scientific">Candidatus Harrisonbacteria bacterium RIFCSPLOWO2_02_FULL_45_10c</name>
    <dbReference type="NCBI Taxonomy" id="1798410"/>
    <lineage>
        <taxon>Bacteria</taxon>
        <taxon>Candidatus Harrisoniibacteriota</taxon>
    </lineage>
</organism>
<dbReference type="HAMAP" id="MF_00163">
    <property type="entry name" value="Pep_deformylase"/>
    <property type="match status" value="1"/>
</dbReference>
<reference evidence="3 4" key="1">
    <citation type="journal article" date="2016" name="Nat. Commun.">
        <title>Thousands of microbial genomes shed light on interconnected biogeochemical processes in an aquifer system.</title>
        <authorList>
            <person name="Anantharaman K."/>
            <person name="Brown C.T."/>
            <person name="Hug L.A."/>
            <person name="Sharon I."/>
            <person name="Castelle C.J."/>
            <person name="Probst A.J."/>
            <person name="Thomas B.C."/>
            <person name="Singh A."/>
            <person name="Wilkins M.J."/>
            <person name="Karaoz U."/>
            <person name="Brodie E.L."/>
            <person name="Williams K.H."/>
            <person name="Hubbard S.S."/>
            <person name="Banfield J.F."/>
        </authorList>
    </citation>
    <scope>NUCLEOTIDE SEQUENCE [LARGE SCALE GENOMIC DNA]</scope>
</reference>
<keyword evidence="2" id="KW-0648">Protein biosynthesis</keyword>
<feature type="binding site" evidence="2">
    <location>
        <position position="96"/>
    </location>
    <ligand>
        <name>Fe cation</name>
        <dbReference type="ChEBI" id="CHEBI:24875"/>
    </ligand>
</feature>
<dbReference type="InterPro" id="IPR023635">
    <property type="entry name" value="Peptide_deformylase"/>
</dbReference>
<dbReference type="GO" id="GO:0046872">
    <property type="term" value="F:metal ion binding"/>
    <property type="evidence" value="ECO:0007669"/>
    <property type="project" value="UniProtKB-KW"/>
</dbReference>
<sequence length="163" mass="18588">MTEHGIWTINNKKELGVLRGRARNFDFDSMKRSEINSLIRRMRETMRKANGVGLSANQIGLDFNLFVAQIEGKFYAIFNSKITKISSETVTLEEGCLSVPEVFGNVPRSLKVTLEGFTKDGKKIKIRAWGLLARVFQHETDHLSGKVFIDRTKDIHKYVQPKS</sequence>
<evidence type="ECO:0000256" key="2">
    <source>
        <dbReference type="HAMAP-Rule" id="MF_00163"/>
    </source>
</evidence>
<dbReference type="NCBIfam" id="NF001159">
    <property type="entry name" value="PRK00150.1-3"/>
    <property type="match status" value="1"/>
</dbReference>
<comment type="function">
    <text evidence="2">Removes the formyl group from the N-terminal Met of newly synthesized proteins. Requires at least a dipeptide for an efficient rate of reaction. N-terminal L-methionine is a prerequisite for activity but the enzyme has broad specificity at other positions.</text>
</comment>
<comment type="catalytic activity">
    <reaction evidence="2">
        <text>N-terminal N-formyl-L-methionyl-[peptide] + H2O = N-terminal L-methionyl-[peptide] + formate</text>
        <dbReference type="Rhea" id="RHEA:24420"/>
        <dbReference type="Rhea" id="RHEA-COMP:10639"/>
        <dbReference type="Rhea" id="RHEA-COMP:10640"/>
        <dbReference type="ChEBI" id="CHEBI:15377"/>
        <dbReference type="ChEBI" id="CHEBI:15740"/>
        <dbReference type="ChEBI" id="CHEBI:49298"/>
        <dbReference type="ChEBI" id="CHEBI:64731"/>
        <dbReference type="EC" id="3.5.1.88"/>
    </reaction>
</comment>
<keyword evidence="2" id="KW-0479">Metal-binding</keyword>
<evidence type="ECO:0000313" key="4">
    <source>
        <dbReference type="Proteomes" id="UP000176284"/>
    </source>
</evidence>
<dbReference type="EMBL" id="MHJM01000031">
    <property type="protein sequence ID" value="OGY67211.1"/>
    <property type="molecule type" value="Genomic_DNA"/>
</dbReference>
<dbReference type="InterPro" id="IPR036821">
    <property type="entry name" value="Peptide_deformylase_sf"/>
</dbReference>
<dbReference type="Gene3D" id="3.90.45.10">
    <property type="entry name" value="Peptide deformylase"/>
    <property type="match status" value="1"/>
</dbReference>
<feature type="binding site" evidence="2">
    <location>
        <position position="142"/>
    </location>
    <ligand>
        <name>Fe cation</name>
        <dbReference type="ChEBI" id="CHEBI:24875"/>
    </ligand>
</feature>
<accession>A0A1G1ZRW2</accession>
<protein>
    <recommendedName>
        <fullName evidence="2">Peptide deformylase</fullName>
        <shortName evidence="2">PDF</shortName>
        <ecNumber evidence="2">3.5.1.88</ecNumber>
    </recommendedName>
    <alternativeName>
        <fullName evidence="2">Polypeptide deformylase</fullName>
    </alternativeName>
</protein>
<dbReference type="AlphaFoldDB" id="A0A1G1ZRW2"/>
<keyword evidence="2" id="KW-0378">Hydrolase</keyword>
<name>A0A1G1ZRW2_9BACT</name>
<dbReference type="CDD" id="cd00487">
    <property type="entry name" value="Pep_deformylase"/>
    <property type="match status" value="1"/>
</dbReference>
<comment type="caution">
    <text evidence="3">The sequence shown here is derived from an EMBL/GenBank/DDBJ whole genome shotgun (WGS) entry which is preliminary data.</text>
</comment>